<keyword evidence="9" id="KW-0503">Monooxygenase</keyword>
<keyword evidence="7" id="KW-0560">Oxidoreductase</keyword>
<keyword evidence="12" id="KW-0624">Polysaccharide degradation</keyword>
<evidence type="ECO:0000256" key="1">
    <source>
        <dbReference type="ARBA" id="ARBA00001973"/>
    </source>
</evidence>
<feature type="signal peptide" evidence="16">
    <location>
        <begin position="1"/>
        <end position="19"/>
    </location>
</feature>
<dbReference type="InterPro" id="IPR049892">
    <property type="entry name" value="AA9"/>
</dbReference>
<evidence type="ECO:0000256" key="13">
    <source>
        <dbReference type="ARBA" id="ARBA00044502"/>
    </source>
</evidence>
<dbReference type="VEuPathDB" id="FungiDB:ASPSYDRAFT_141154"/>
<dbReference type="AlphaFoldDB" id="A0A1L9TVK8"/>
<evidence type="ECO:0000256" key="8">
    <source>
        <dbReference type="ARBA" id="ARBA00023008"/>
    </source>
</evidence>
<dbReference type="InterPro" id="IPR005103">
    <property type="entry name" value="AA9_LPMO"/>
</dbReference>
<dbReference type="Proteomes" id="UP000184356">
    <property type="component" value="Unassembled WGS sequence"/>
</dbReference>
<keyword evidence="19" id="KW-1185">Reference proteome</keyword>
<evidence type="ECO:0000256" key="14">
    <source>
        <dbReference type="ARBA" id="ARBA00045077"/>
    </source>
</evidence>
<evidence type="ECO:0000256" key="16">
    <source>
        <dbReference type="SAM" id="SignalP"/>
    </source>
</evidence>
<comment type="similarity">
    <text evidence="13">Belongs to the polysaccharide monooxygenase AA9 family.</text>
</comment>
<evidence type="ECO:0000256" key="5">
    <source>
        <dbReference type="ARBA" id="ARBA00022729"/>
    </source>
</evidence>
<dbReference type="PANTHER" id="PTHR33353:SF10">
    <property type="entry name" value="ENDO-BETA-1,4-GLUCANASE D"/>
    <property type="match status" value="1"/>
</dbReference>
<evidence type="ECO:0000313" key="18">
    <source>
        <dbReference type="EMBL" id="OJJ63452.1"/>
    </source>
</evidence>
<comment type="catalytic activity">
    <reaction evidence="14">
        <text>[(1-&gt;4)-beta-D-glucosyl]n+m + reduced acceptor + O2 = 4-dehydro-beta-D-glucosyl-[(1-&gt;4)-beta-D-glucosyl]n-1 + [(1-&gt;4)-beta-D-glucosyl]m + acceptor + H2O.</text>
        <dbReference type="EC" id="1.14.99.56"/>
    </reaction>
</comment>
<evidence type="ECO:0000256" key="6">
    <source>
        <dbReference type="ARBA" id="ARBA00023001"/>
    </source>
</evidence>
<keyword evidence="5 16" id="KW-0732">Signal</keyword>
<dbReference type="GO" id="GO:0004497">
    <property type="term" value="F:monooxygenase activity"/>
    <property type="evidence" value="ECO:0007669"/>
    <property type="project" value="UniProtKB-KW"/>
</dbReference>
<dbReference type="GeneID" id="63757188"/>
<comment type="subcellular location">
    <subcellularLocation>
        <location evidence="2">Secreted</location>
    </subcellularLocation>
</comment>
<reference evidence="19" key="1">
    <citation type="journal article" date="2017" name="Genome Biol.">
        <title>Comparative genomics reveals high biological diversity and specific adaptations in the industrially and medically important fungal genus Aspergillus.</title>
        <authorList>
            <person name="de Vries R.P."/>
            <person name="Riley R."/>
            <person name="Wiebenga A."/>
            <person name="Aguilar-Osorio G."/>
            <person name="Amillis S."/>
            <person name="Uchima C.A."/>
            <person name="Anderluh G."/>
            <person name="Asadollahi M."/>
            <person name="Askin M."/>
            <person name="Barry K."/>
            <person name="Battaglia E."/>
            <person name="Bayram O."/>
            <person name="Benocci T."/>
            <person name="Braus-Stromeyer S.A."/>
            <person name="Caldana C."/>
            <person name="Canovas D."/>
            <person name="Cerqueira G.C."/>
            <person name="Chen F."/>
            <person name="Chen W."/>
            <person name="Choi C."/>
            <person name="Clum A."/>
            <person name="Dos Santos R.A."/>
            <person name="Damasio A.R."/>
            <person name="Diallinas G."/>
            <person name="Emri T."/>
            <person name="Fekete E."/>
            <person name="Flipphi M."/>
            <person name="Freyberg S."/>
            <person name="Gallo A."/>
            <person name="Gournas C."/>
            <person name="Habgood R."/>
            <person name="Hainaut M."/>
            <person name="Harispe M.L."/>
            <person name="Henrissat B."/>
            <person name="Hilden K.S."/>
            <person name="Hope R."/>
            <person name="Hossain A."/>
            <person name="Karabika E."/>
            <person name="Karaffa L."/>
            <person name="Karanyi Z."/>
            <person name="Krasevec N."/>
            <person name="Kuo A."/>
            <person name="Kusch H."/>
            <person name="LaButti K."/>
            <person name="Lagendijk E.L."/>
            <person name="Lapidus A."/>
            <person name="Levasseur A."/>
            <person name="Lindquist E."/>
            <person name="Lipzen A."/>
            <person name="Logrieco A.F."/>
            <person name="MacCabe A."/>
            <person name="Maekelae M.R."/>
            <person name="Malavazi I."/>
            <person name="Melin P."/>
            <person name="Meyer V."/>
            <person name="Mielnichuk N."/>
            <person name="Miskei M."/>
            <person name="Molnar A.P."/>
            <person name="Mule G."/>
            <person name="Ngan C.Y."/>
            <person name="Orejas M."/>
            <person name="Orosz E."/>
            <person name="Ouedraogo J.P."/>
            <person name="Overkamp K.M."/>
            <person name="Park H.-S."/>
            <person name="Perrone G."/>
            <person name="Piumi F."/>
            <person name="Punt P.J."/>
            <person name="Ram A.F."/>
            <person name="Ramon A."/>
            <person name="Rauscher S."/>
            <person name="Record E."/>
            <person name="Riano-Pachon D.M."/>
            <person name="Robert V."/>
            <person name="Roehrig J."/>
            <person name="Ruller R."/>
            <person name="Salamov A."/>
            <person name="Salih N.S."/>
            <person name="Samson R.A."/>
            <person name="Sandor E."/>
            <person name="Sanguinetti M."/>
            <person name="Schuetze T."/>
            <person name="Sepcic K."/>
            <person name="Shelest E."/>
            <person name="Sherlock G."/>
            <person name="Sophianopoulou V."/>
            <person name="Squina F.M."/>
            <person name="Sun H."/>
            <person name="Susca A."/>
            <person name="Todd R.B."/>
            <person name="Tsang A."/>
            <person name="Unkles S.E."/>
            <person name="van de Wiele N."/>
            <person name="van Rossen-Uffink D."/>
            <person name="Oliveira J.V."/>
            <person name="Vesth T.C."/>
            <person name="Visser J."/>
            <person name="Yu J.-H."/>
            <person name="Zhou M."/>
            <person name="Andersen M.R."/>
            <person name="Archer D.B."/>
            <person name="Baker S.E."/>
            <person name="Benoit I."/>
            <person name="Brakhage A.A."/>
            <person name="Braus G.H."/>
            <person name="Fischer R."/>
            <person name="Frisvad J.C."/>
            <person name="Goldman G.H."/>
            <person name="Houbraken J."/>
            <person name="Oakley B."/>
            <person name="Pocsi I."/>
            <person name="Scazzocchio C."/>
            <person name="Seiboth B."/>
            <person name="vanKuyk P.A."/>
            <person name="Wortman J."/>
            <person name="Dyer P.S."/>
            <person name="Grigoriev I.V."/>
        </authorList>
    </citation>
    <scope>NUCLEOTIDE SEQUENCE [LARGE SCALE GENOMIC DNA]</scope>
    <source>
        <strain evidence="19">CBS 593.65</strain>
    </source>
</reference>
<sequence length="274" mass="28960">MRSFIPVTALLAVLPQALAHWNYASLIVNGEETEDYKYVRSTKNSNSPVTDVTSDDIICNVGGIDADVMSATETHQVAPGDEVGFVLRDNFGHPGPQQVYMSKAPGAAKEYKGDGDWFKVYSLTTSSISETEGAKWAAFDDGSSGITNFTFALPDNLEAGQYLLRAEGIGLHGAGEKGGAQFYIGCAQLEVTGSGSGSPAPTVKFPGAYTGEEPGILIGIYYPPVLNYTAPGPAVWPGKCEDHTANFLDGESDGDCTAMEGGSSNSTAKRNVWH</sequence>
<organism evidence="18 19">
    <name type="scientific">Aspergillus sydowii CBS 593.65</name>
    <dbReference type="NCBI Taxonomy" id="1036612"/>
    <lineage>
        <taxon>Eukaryota</taxon>
        <taxon>Fungi</taxon>
        <taxon>Dikarya</taxon>
        <taxon>Ascomycota</taxon>
        <taxon>Pezizomycotina</taxon>
        <taxon>Eurotiomycetes</taxon>
        <taxon>Eurotiomycetidae</taxon>
        <taxon>Eurotiales</taxon>
        <taxon>Aspergillaceae</taxon>
        <taxon>Aspergillus</taxon>
        <taxon>Aspergillus subgen. Nidulantes</taxon>
    </lineage>
</organism>
<evidence type="ECO:0000313" key="19">
    <source>
        <dbReference type="Proteomes" id="UP000184356"/>
    </source>
</evidence>
<evidence type="ECO:0000256" key="3">
    <source>
        <dbReference type="ARBA" id="ARBA00022525"/>
    </source>
</evidence>
<keyword evidence="11" id="KW-0119">Carbohydrate metabolism</keyword>
<name>A0A1L9TVK8_9EURO</name>
<evidence type="ECO:0000256" key="10">
    <source>
        <dbReference type="ARBA" id="ARBA00023157"/>
    </source>
</evidence>
<dbReference type="GO" id="GO:0046872">
    <property type="term" value="F:metal ion binding"/>
    <property type="evidence" value="ECO:0007669"/>
    <property type="project" value="UniProtKB-KW"/>
</dbReference>
<dbReference type="CDD" id="cd21175">
    <property type="entry name" value="LPMO_AA9"/>
    <property type="match status" value="1"/>
</dbReference>
<feature type="domain" description="Auxiliary Activity family 9 catalytic" evidence="17">
    <location>
        <begin position="20"/>
        <end position="223"/>
    </location>
</feature>
<dbReference type="OrthoDB" id="3496539at2759"/>
<dbReference type="GO" id="GO:0005576">
    <property type="term" value="C:extracellular region"/>
    <property type="evidence" value="ECO:0007669"/>
    <property type="project" value="UniProtKB-SubCell"/>
</dbReference>
<evidence type="ECO:0000256" key="15">
    <source>
        <dbReference type="ARBA" id="ARBA00047174"/>
    </source>
</evidence>
<dbReference type="PANTHER" id="PTHR33353">
    <property type="entry name" value="PUTATIVE (AFU_ORTHOLOGUE AFUA_1G12560)-RELATED"/>
    <property type="match status" value="1"/>
</dbReference>
<keyword evidence="10" id="KW-1015">Disulfide bond</keyword>
<proteinExistence type="inferred from homology"/>
<keyword evidence="4" id="KW-0479">Metal-binding</keyword>
<evidence type="ECO:0000256" key="2">
    <source>
        <dbReference type="ARBA" id="ARBA00004613"/>
    </source>
</evidence>
<evidence type="ECO:0000256" key="7">
    <source>
        <dbReference type="ARBA" id="ARBA00023002"/>
    </source>
</evidence>
<dbReference type="STRING" id="1036612.A0A1L9TVK8"/>
<dbReference type="GO" id="GO:0030245">
    <property type="term" value="P:cellulose catabolic process"/>
    <property type="evidence" value="ECO:0007669"/>
    <property type="project" value="UniProtKB-KW"/>
</dbReference>
<dbReference type="RefSeq" id="XP_040707258.1">
    <property type="nucleotide sequence ID" value="XM_040841115.1"/>
</dbReference>
<dbReference type="EMBL" id="KV878582">
    <property type="protein sequence ID" value="OJJ63452.1"/>
    <property type="molecule type" value="Genomic_DNA"/>
</dbReference>
<evidence type="ECO:0000256" key="9">
    <source>
        <dbReference type="ARBA" id="ARBA00023033"/>
    </source>
</evidence>
<dbReference type="Pfam" id="PF03443">
    <property type="entry name" value="AA9"/>
    <property type="match status" value="1"/>
</dbReference>
<keyword evidence="3" id="KW-0964">Secreted</keyword>
<dbReference type="Gene3D" id="2.70.50.70">
    <property type="match status" value="1"/>
</dbReference>
<comment type="cofactor">
    <cofactor evidence="1">
        <name>Cu(2+)</name>
        <dbReference type="ChEBI" id="CHEBI:29036"/>
    </cofactor>
</comment>
<evidence type="ECO:0000256" key="11">
    <source>
        <dbReference type="ARBA" id="ARBA00023277"/>
    </source>
</evidence>
<keyword evidence="6" id="KW-0136">Cellulose degradation</keyword>
<evidence type="ECO:0000256" key="4">
    <source>
        <dbReference type="ARBA" id="ARBA00022723"/>
    </source>
</evidence>
<keyword evidence="8" id="KW-0186">Copper</keyword>
<accession>A0A1L9TVK8</accession>
<protein>
    <recommendedName>
        <fullName evidence="15">lytic cellulose monooxygenase (C4-dehydrogenating)</fullName>
        <ecNumber evidence="15">1.14.99.56</ecNumber>
    </recommendedName>
</protein>
<gene>
    <name evidence="18" type="ORF">ASPSYDRAFT_141154</name>
</gene>
<evidence type="ECO:0000256" key="12">
    <source>
        <dbReference type="ARBA" id="ARBA00023326"/>
    </source>
</evidence>
<feature type="chain" id="PRO_5012702250" description="lytic cellulose monooxygenase (C4-dehydrogenating)" evidence="16">
    <location>
        <begin position="20"/>
        <end position="274"/>
    </location>
</feature>
<evidence type="ECO:0000259" key="17">
    <source>
        <dbReference type="Pfam" id="PF03443"/>
    </source>
</evidence>
<dbReference type="EC" id="1.14.99.56" evidence="15"/>